<organism evidence="3 4">
    <name type="scientific">Tersicoccus solisilvae</name>
    <dbReference type="NCBI Taxonomy" id="1882339"/>
    <lineage>
        <taxon>Bacteria</taxon>
        <taxon>Bacillati</taxon>
        <taxon>Actinomycetota</taxon>
        <taxon>Actinomycetes</taxon>
        <taxon>Micrococcales</taxon>
        <taxon>Micrococcaceae</taxon>
        <taxon>Tersicoccus</taxon>
    </lineage>
</organism>
<evidence type="ECO:0000256" key="1">
    <source>
        <dbReference type="ARBA" id="ARBA00006484"/>
    </source>
</evidence>
<dbReference type="RefSeq" id="WP_188668810.1">
    <property type="nucleotide sequence ID" value="NZ_BMJI01000019.1"/>
</dbReference>
<dbReference type="InterPro" id="IPR057326">
    <property type="entry name" value="KR_dom"/>
</dbReference>
<keyword evidence="4" id="KW-1185">Reference proteome</keyword>
<dbReference type="InterPro" id="IPR036291">
    <property type="entry name" value="NAD(P)-bd_dom_sf"/>
</dbReference>
<name>A0ABQ1PHS5_9MICC</name>
<sequence>MARYPDGARALVTGGTGGIGAACARRLRAEGVDVVTADLHPDADIRCDITDEAAVAALAAHVGRVDVLVNSAGIQGLERPLTATTLVDWQRVFRVNVDGTFLLCRAVVPGMTARGWGRIINLASIAGKEGNARQSAYSASKAAVIGLTKALAKELAETGVLVHAVAPAIIRTPLNAETDPDTFARLLDKIPMRRAGEPDELAALVAWLASAECTFTTGAVHDLSGGRATY</sequence>
<dbReference type="InterPro" id="IPR020904">
    <property type="entry name" value="Sc_DH/Rdtase_CS"/>
</dbReference>
<dbReference type="PRINTS" id="PR00080">
    <property type="entry name" value="SDRFAMILY"/>
</dbReference>
<accession>A0ABQ1PHS5</accession>
<dbReference type="PANTHER" id="PTHR42760">
    <property type="entry name" value="SHORT-CHAIN DEHYDROGENASES/REDUCTASES FAMILY MEMBER"/>
    <property type="match status" value="1"/>
</dbReference>
<dbReference type="PROSITE" id="PS51257">
    <property type="entry name" value="PROKAR_LIPOPROTEIN"/>
    <property type="match status" value="1"/>
</dbReference>
<dbReference type="SMART" id="SM00822">
    <property type="entry name" value="PKS_KR"/>
    <property type="match status" value="1"/>
</dbReference>
<dbReference type="Gene3D" id="3.40.50.720">
    <property type="entry name" value="NAD(P)-binding Rossmann-like Domain"/>
    <property type="match status" value="1"/>
</dbReference>
<evidence type="ECO:0000313" key="3">
    <source>
        <dbReference type="EMBL" id="GGC97417.1"/>
    </source>
</evidence>
<dbReference type="PANTHER" id="PTHR42760:SF129">
    <property type="entry name" value="OXIDOREDUCTASE"/>
    <property type="match status" value="1"/>
</dbReference>
<dbReference type="SUPFAM" id="SSF51735">
    <property type="entry name" value="NAD(P)-binding Rossmann-fold domains"/>
    <property type="match status" value="1"/>
</dbReference>
<reference evidence="4" key="1">
    <citation type="journal article" date="2019" name="Int. J. Syst. Evol. Microbiol.">
        <title>The Global Catalogue of Microorganisms (GCM) 10K type strain sequencing project: providing services to taxonomists for standard genome sequencing and annotation.</title>
        <authorList>
            <consortium name="The Broad Institute Genomics Platform"/>
            <consortium name="The Broad Institute Genome Sequencing Center for Infectious Disease"/>
            <person name="Wu L."/>
            <person name="Ma J."/>
        </authorList>
    </citation>
    <scope>NUCLEOTIDE SEQUENCE [LARGE SCALE GENOMIC DNA]</scope>
    <source>
        <strain evidence="4">CGMCC 1.15480</strain>
    </source>
</reference>
<feature type="domain" description="Ketoreductase" evidence="2">
    <location>
        <begin position="8"/>
        <end position="167"/>
    </location>
</feature>
<comment type="similarity">
    <text evidence="1">Belongs to the short-chain dehydrogenases/reductases (SDR) family.</text>
</comment>
<comment type="caution">
    <text evidence="3">The sequence shown here is derived from an EMBL/GenBank/DDBJ whole genome shotgun (WGS) entry which is preliminary data.</text>
</comment>
<dbReference type="PRINTS" id="PR00081">
    <property type="entry name" value="GDHRDH"/>
</dbReference>
<dbReference type="CDD" id="cd05233">
    <property type="entry name" value="SDR_c"/>
    <property type="match status" value="1"/>
</dbReference>
<gene>
    <name evidence="3" type="ORF">GCM10011512_25540</name>
</gene>
<evidence type="ECO:0000259" key="2">
    <source>
        <dbReference type="SMART" id="SM00822"/>
    </source>
</evidence>
<dbReference type="Pfam" id="PF13561">
    <property type="entry name" value="adh_short_C2"/>
    <property type="match status" value="1"/>
</dbReference>
<dbReference type="PROSITE" id="PS00061">
    <property type="entry name" value="ADH_SHORT"/>
    <property type="match status" value="1"/>
</dbReference>
<dbReference type="Proteomes" id="UP000597761">
    <property type="component" value="Unassembled WGS sequence"/>
</dbReference>
<evidence type="ECO:0000313" key="4">
    <source>
        <dbReference type="Proteomes" id="UP000597761"/>
    </source>
</evidence>
<dbReference type="InterPro" id="IPR002347">
    <property type="entry name" value="SDR_fam"/>
</dbReference>
<proteinExistence type="inferred from homology"/>
<protein>
    <submittedName>
        <fullName evidence="3">Oxidoreductase</fullName>
    </submittedName>
</protein>
<dbReference type="EMBL" id="BMJI01000019">
    <property type="protein sequence ID" value="GGC97417.1"/>
    <property type="molecule type" value="Genomic_DNA"/>
</dbReference>